<accession>A0A366H7J1</accession>
<dbReference type="RefSeq" id="WP_170157477.1">
    <property type="nucleotide sequence ID" value="NZ_QNRR01000014.1"/>
</dbReference>
<dbReference type="InterPro" id="IPR038375">
    <property type="entry name" value="NDUFAF7_sf"/>
</dbReference>
<dbReference type="GO" id="GO:0035243">
    <property type="term" value="F:protein-arginine omega-N symmetric methyltransferase activity"/>
    <property type="evidence" value="ECO:0007669"/>
    <property type="project" value="TreeGrafter"/>
</dbReference>
<proteinExistence type="predicted"/>
<reference evidence="3 4" key="1">
    <citation type="submission" date="2018-06" db="EMBL/GenBank/DDBJ databases">
        <title>Genomic Encyclopedia of Type Strains, Phase IV (KMG-IV): sequencing the most valuable type-strain genomes for metagenomic binning, comparative biology and taxonomic classification.</title>
        <authorList>
            <person name="Goeker M."/>
        </authorList>
    </citation>
    <scope>NUCLEOTIDE SEQUENCE [LARGE SCALE GENOMIC DNA]</scope>
    <source>
        <strain evidence="3 4">DSM 25532</strain>
    </source>
</reference>
<evidence type="ECO:0000256" key="2">
    <source>
        <dbReference type="ARBA" id="ARBA00022679"/>
    </source>
</evidence>
<sequence length="392" mass="42790">MANANPVPSAQVLIRNRIAAAAAGRLPWAEVMQIALYEPGMGYYRQGVRKIGREGDFYTSVSAGPLFGQLLAEQARQVWAAMGRPDEFTLIEQGAHDGTLARDVLVGCQELDPDFAGIVRYVLIEPDTGLREAQQSTLAQHARVTWVSELAGLPSSPAALFLCNELLDAFPVHRVRWDGSAWRELWVALDPPGDAPSSAKPPLQFVEAELSHAALEARTAALGTAFPTGYTTEICLAVDAWVESLAAAPFAGAVLVLDYGMPDTEYYAPGRTDGTLRRYFHHRMDDKVLDDLCEADLTADVNFTCVVKTAEKTGLELASFIEQGRYLTKLFADTLSSRPMSMDAATKRQFHTLTHPGILGRNFHALLLAKGVPAARFLPPNEQEAGRRRLGL</sequence>
<dbReference type="SUPFAM" id="SSF53335">
    <property type="entry name" value="S-adenosyl-L-methionine-dependent methyltransferases"/>
    <property type="match status" value="1"/>
</dbReference>
<dbReference type="Gene3D" id="3.40.50.12710">
    <property type="match status" value="1"/>
</dbReference>
<keyword evidence="4" id="KW-1185">Reference proteome</keyword>
<organism evidence="3 4">
    <name type="scientific">Roseimicrobium gellanilyticum</name>
    <dbReference type="NCBI Taxonomy" id="748857"/>
    <lineage>
        <taxon>Bacteria</taxon>
        <taxon>Pseudomonadati</taxon>
        <taxon>Verrucomicrobiota</taxon>
        <taxon>Verrucomicrobiia</taxon>
        <taxon>Verrucomicrobiales</taxon>
        <taxon>Verrucomicrobiaceae</taxon>
        <taxon>Roseimicrobium</taxon>
    </lineage>
</organism>
<evidence type="ECO:0000256" key="1">
    <source>
        <dbReference type="ARBA" id="ARBA00022603"/>
    </source>
</evidence>
<gene>
    <name evidence="3" type="ORF">DES53_114149</name>
</gene>
<dbReference type="PANTHER" id="PTHR12049:SF7">
    <property type="entry name" value="PROTEIN ARGININE METHYLTRANSFERASE NDUFAF7, MITOCHONDRIAL"/>
    <property type="match status" value="1"/>
</dbReference>
<name>A0A366H7J1_9BACT</name>
<dbReference type="AlphaFoldDB" id="A0A366H7J1"/>
<dbReference type="Proteomes" id="UP000253426">
    <property type="component" value="Unassembled WGS sequence"/>
</dbReference>
<keyword evidence="2 3" id="KW-0808">Transferase</keyword>
<evidence type="ECO:0000313" key="4">
    <source>
        <dbReference type="Proteomes" id="UP000253426"/>
    </source>
</evidence>
<evidence type="ECO:0000313" key="3">
    <source>
        <dbReference type="EMBL" id="RBP37411.1"/>
    </source>
</evidence>
<dbReference type="PANTHER" id="PTHR12049">
    <property type="entry name" value="PROTEIN ARGININE METHYLTRANSFERASE NDUFAF7, MITOCHONDRIAL"/>
    <property type="match status" value="1"/>
</dbReference>
<dbReference type="GO" id="GO:0032259">
    <property type="term" value="P:methylation"/>
    <property type="evidence" value="ECO:0007669"/>
    <property type="project" value="UniProtKB-KW"/>
</dbReference>
<dbReference type="Pfam" id="PF02636">
    <property type="entry name" value="Methyltransf_28"/>
    <property type="match status" value="1"/>
</dbReference>
<comment type="caution">
    <text evidence="3">The sequence shown here is derived from an EMBL/GenBank/DDBJ whole genome shotgun (WGS) entry which is preliminary data.</text>
</comment>
<dbReference type="InterPro" id="IPR029063">
    <property type="entry name" value="SAM-dependent_MTases_sf"/>
</dbReference>
<dbReference type="InterPro" id="IPR003788">
    <property type="entry name" value="NDUFAF7"/>
</dbReference>
<dbReference type="EMBL" id="QNRR01000014">
    <property type="protein sequence ID" value="RBP37411.1"/>
    <property type="molecule type" value="Genomic_DNA"/>
</dbReference>
<protein>
    <submittedName>
        <fullName evidence="3">SAM-dependent MidA family methyltransferase</fullName>
    </submittedName>
</protein>
<keyword evidence="1 3" id="KW-0489">Methyltransferase</keyword>